<gene>
    <name evidence="1" type="ORF">LACFE_CDS0339</name>
</gene>
<dbReference type="Proteomes" id="UP000094714">
    <property type="component" value="Chromosome"/>
</dbReference>
<name>A0A1D7ZVA9_LIMFE</name>
<organism evidence="1 2">
    <name type="scientific">Limosilactobacillus fermentum</name>
    <name type="common">Lactobacillus fermentum</name>
    <dbReference type="NCBI Taxonomy" id="1613"/>
    <lineage>
        <taxon>Bacteria</taxon>
        <taxon>Bacillati</taxon>
        <taxon>Bacillota</taxon>
        <taxon>Bacilli</taxon>
        <taxon>Lactobacillales</taxon>
        <taxon>Lactobacillaceae</taxon>
        <taxon>Limosilactobacillus</taxon>
    </lineage>
</organism>
<dbReference type="Pfam" id="PF05975">
    <property type="entry name" value="EcsB"/>
    <property type="match status" value="1"/>
</dbReference>
<reference evidence="1 2" key="1">
    <citation type="submission" date="2016-09" db="EMBL/GenBank/DDBJ databases">
        <title>Genome Sequence of the Lactobacillus fermentum strain NCC2970 (CNCM I-5068).</title>
        <authorList>
            <person name="Barretto C."/>
            <person name="Ngom-Bru C."/>
            <person name="Genevaz A."/>
            <person name="Fournier C."/>
            <person name="Moine D."/>
            <person name="Kassam M."/>
            <person name="Iltis A."/>
            <person name="Sagory-Zalkind P."/>
            <person name="Faucherand G."/>
            <person name="Descombes P."/>
            <person name="Duboux S."/>
        </authorList>
    </citation>
    <scope>NUCLEOTIDE SEQUENCE [LARGE SCALE GENOMIC DNA]</scope>
    <source>
        <strain evidence="1 2">NCC2970</strain>
    </source>
</reference>
<dbReference type="AlphaFoldDB" id="A0A1D7ZVA9"/>
<dbReference type="EMBL" id="CP017151">
    <property type="protein sequence ID" value="AOR73814.1"/>
    <property type="molecule type" value="Genomic_DNA"/>
</dbReference>
<dbReference type="RefSeq" id="WP_003686188.1">
    <property type="nucleotide sequence ID" value="NZ_CAXOPQ010000004.1"/>
</dbReference>
<evidence type="ECO:0000313" key="1">
    <source>
        <dbReference type="EMBL" id="AOR73814.1"/>
    </source>
</evidence>
<dbReference type="InterPro" id="IPR010288">
    <property type="entry name" value="EcsB_ABC"/>
</dbReference>
<protein>
    <submittedName>
        <fullName evidence="1">ABC transporter permease component</fullName>
    </submittedName>
</protein>
<accession>A0A1D7ZVA9</accession>
<dbReference type="PIRSF" id="PIRSF037259">
    <property type="entry name" value="EcsB_ABC"/>
    <property type="match status" value="1"/>
</dbReference>
<dbReference type="PATRIC" id="fig|1613.112.peg.359"/>
<sequence>MGDLFEQRRRRHFVLLMKYWRLVFNDHFIIALFFLFGALAYTYAQMLAHVSPGQWWAKLFLTLWLGLIVHVGRLATLVEPADPVFLLPQTSSMINYFRRARYYSLIGGEAITILATVVVLPLAMATVKLTGFEVGEIIASMVLLKFAHLILAQRHLSLVANLTMLNVAGFGEPLVAQVITWWVSPTWGFVATIVMSIGHFAHLRVTEDADWAKAIRFERERMESVYRFFNLFTDVPQVQGKVKRRAWANGLINWLAKGNAWTFLYARGLVRNVELSGLIARLTALMMVVLFFVPLAWLNTALLVIGLYLIITQLTPLADHFEAKVFTHVYPFPPKERQAAFVKVATKVAVVVAVLLAVASLGVRLDWQRAGINLVVALIEGCLLTRYYLKTRIH</sequence>
<evidence type="ECO:0000313" key="2">
    <source>
        <dbReference type="Proteomes" id="UP000094714"/>
    </source>
</evidence>
<dbReference type="GO" id="GO:0016020">
    <property type="term" value="C:membrane"/>
    <property type="evidence" value="ECO:0007669"/>
    <property type="project" value="InterPro"/>
</dbReference>
<proteinExistence type="predicted"/>